<organism evidence="1 2">
    <name type="scientific">Thalassospira xiamenensis</name>
    <dbReference type="NCBI Taxonomy" id="220697"/>
    <lineage>
        <taxon>Bacteria</taxon>
        <taxon>Pseudomonadati</taxon>
        <taxon>Pseudomonadota</taxon>
        <taxon>Alphaproteobacteria</taxon>
        <taxon>Rhodospirillales</taxon>
        <taxon>Thalassospiraceae</taxon>
        <taxon>Thalassospira</taxon>
    </lineage>
</organism>
<accession>A0A367XHS7</accession>
<gene>
    <name evidence="1" type="ORF">TH44_03160</name>
</gene>
<comment type="caution">
    <text evidence="1">The sequence shown here is derived from an EMBL/GenBank/DDBJ whole genome shotgun (WGS) entry which is preliminary data.</text>
</comment>
<evidence type="ECO:0000313" key="1">
    <source>
        <dbReference type="EMBL" id="RCK53205.1"/>
    </source>
</evidence>
<proteinExistence type="predicted"/>
<dbReference type="Proteomes" id="UP000252266">
    <property type="component" value="Unassembled WGS sequence"/>
</dbReference>
<reference evidence="1 2" key="1">
    <citation type="submission" date="2014-07" db="EMBL/GenBank/DDBJ databases">
        <title>Draft genome sequence of Thalassospira xiamenensis IB13.</title>
        <authorList>
            <person name="Lai Q."/>
            <person name="Shao Z."/>
        </authorList>
    </citation>
    <scope>NUCLEOTIDE SEQUENCE [LARGE SCALE GENOMIC DNA]</scope>
    <source>
        <strain evidence="1 2">IB13</strain>
    </source>
</reference>
<evidence type="ECO:0000313" key="2">
    <source>
        <dbReference type="Proteomes" id="UP000252266"/>
    </source>
</evidence>
<dbReference type="RefSeq" id="WP_062961195.1">
    <property type="nucleotide sequence ID" value="NZ_JPWJ01000001.1"/>
</dbReference>
<sequence>MPEQILTALVLDRIAPGALSGQEIINTRANVENMMLALARTTGTSIEAIRKMPVWQIIRYLKMMAKDAPR</sequence>
<name>A0A367XHS7_9PROT</name>
<dbReference type="AlphaFoldDB" id="A0A367XHS7"/>
<protein>
    <submittedName>
        <fullName evidence="1">Uncharacterized protein</fullName>
    </submittedName>
</protein>
<dbReference type="EMBL" id="JPWJ01000001">
    <property type="protein sequence ID" value="RCK53205.1"/>
    <property type="molecule type" value="Genomic_DNA"/>
</dbReference>